<evidence type="ECO:0000256" key="8">
    <source>
        <dbReference type="ARBA" id="ARBA00022767"/>
    </source>
</evidence>
<evidence type="ECO:0000256" key="1">
    <source>
        <dbReference type="ARBA" id="ARBA00001962"/>
    </source>
</evidence>
<comment type="similarity">
    <text evidence="3 19">Belongs to the lipoxygenase family.</text>
</comment>
<comment type="subcellular location">
    <subcellularLocation>
        <location evidence="2">Plastid</location>
        <location evidence="2">Chloroplast</location>
    </subcellularLocation>
</comment>
<evidence type="ECO:0000256" key="5">
    <source>
        <dbReference type="ARBA" id="ARBA00022528"/>
    </source>
</evidence>
<keyword evidence="7 19" id="KW-0479">Metal-binding</keyword>
<dbReference type="Proteomes" id="UP001210211">
    <property type="component" value="Unassembled WGS sequence"/>
</dbReference>
<keyword evidence="13 19" id="KW-0408">Iron</keyword>
<keyword evidence="5" id="KW-0150">Chloroplast</keyword>
<comment type="function">
    <text evidence="20">Plant lipoxygenase may be involved in a number of diverse aspects of plant physiology including growth and development, pest resistance, and senescence or responses to wounding.</text>
</comment>
<comment type="caution">
    <text evidence="24">The sequence shown here is derived from an EMBL/GenBank/DDBJ whole genome shotgun (WGS) entry which is preliminary data.</text>
</comment>
<dbReference type="GO" id="GO:0016165">
    <property type="term" value="F:linoleate 13S-lipoxygenase activity"/>
    <property type="evidence" value="ECO:0007669"/>
    <property type="project" value="UniProtKB-EC"/>
</dbReference>
<dbReference type="Pfam" id="PF00305">
    <property type="entry name" value="Lipoxygenase"/>
    <property type="match status" value="1"/>
</dbReference>
<dbReference type="SUPFAM" id="SSF49723">
    <property type="entry name" value="Lipase/lipooxygenase domain (PLAT/LH2 domain)"/>
    <property type="match status" value="1"/>
</dbReference>
<dbReference type="GO" id="GO:0034440">
    <property type="term" value="P:lipid oxidation"/>
    <property type="evidence" value="ECO:0007669"/>
    <property type="project" value="InterPro"/>
</dbReference>
<evidence type="ECO:0000256" key="18">
    <source>
        <dbReference type="PROSITE-ProRule" id="PRU00152"/>
    </source>
</evidence>
<dbReference type="PROSITE" id="PS51393">
    <property type="entry name" value="LIPOXYGENASE_3"/>
    <property type="match status" value="1"/>
</dbReference>
<proteinExistence type="inferred from homology"/>
<dbReference type="InterPro" id="IPR020833">
    <property type="entry name" value="LipOase_Fe_BS"/>
</dbReference>
<dbReference type="InterPro" id="IPR036226">
    <property type="entry name" value="LipOase_C_sf"/>
</dbReference>
<dbReference type="GO" id="GO:0046872">
    <property type="term" value="F:metal ion binding"/>
    <property type="evidence" value="ECO:0007669"/>
    <property type="project" value="UniProtKB-UniRule"/>
</dbReference>
<feature type="domain" description="Lipoxygenase" evidence="23">
    <location>
        <begin position="219"/>
        <end position="914"/>
    </location>
</feature>
<dbReference type="FunFam" id="3.10.450.60:FF:000005">
    <property type="entry name" value="Lipoxygenase"/>
    <property type="match status" value="1"/>
</dbReference>
<name>A0AAD6F046_9POAL</name>
<keyword evidence="14" id="KW-0443">Lipid metabolism</keyword>
<keyword evidence="6" id="KW-0934">Plastid</keyword>
<evidence type="ECO:0000256" key="7">
    <source>
        <dbReference type="ARBA" id="ARBA00022723"/>
    </source>
</evidence>
<keyword evidence="11 19" id="KW-0223">Dioxygenase</keyword>
<evidence type="ECO:0000256" key="15">
    <source>
        <dbReference type="ARBA" id="ARBA00023160"/>
    </source>
</evidence>
<accession>A0AAD6F046</accession>
<evidence type="ECO:0000256" key="19">
    <source>
        <dbReference type="RuleBase" id="RU003974"/>
    </source>
</evidence>
<evidence type="ECO:0000256" key="21">
    <source>
        <dbReference type="SAM" id="MobiDB-lite"/>
    </source>
</evidence>
<evidence type="ECO:0000256" key="14">
    <source>
        <dbReference type="ARBA" id="ARBA00023098"/>
    </source>
</evidence>
<comment type="pathway">
    <text evidence="20">Lipid metabolism; oxylipin biosynthesis.</text>
</comment>
<evidence type="ECO:0000256" key="20">
    <source>
        <dbReference type="RuleBase" id="RU003975"/>
    </source>
</evidence>
<dbReference type="AlphaFoldDB" id="A0AAD6F046"/>
<feature type="domain" description="PLAT" evidence="22">
    <location>
        <begin position="94"/>
        <end position="216"/>
    </location>
</feature>
<dbReference type="Gene3D" id="1.20.245.10">
    <property type="entry name" value="Lipoxygenase-1, Domain 5"/>
    <property type="match status" value="1"/>
</dbReference>
<evidence type="ECO:0000256" key="12">
    <source>
        <dbReference type="ARBA" id="ARBA00023002"/>
    </source>
</evidence>
<dbReference type="InterPro" id="IPR027433">
    <property type="entry name" value="Lipoxygenase_dom_3"/>
</dbReference>
<dbReference type="GO" id="GO:0006633">
    <property type="term" value="P:fatty acid biosynthetic process"/>
    <property type="evidence" value="ECO:0007669"/>
    <property type="project" value="UniProtKB-KW"/>
</dbReference>
<evidence type="ECO:0000256" key="13">
    <source>
        <dbReference type="ARBA" id="ARBA00023004"/>
    </source>
</evidence>
<keyword evidence="9" id="KW-0276">Fatty acid metabolism</keyword>
<evidence type="ECO:0000256" key="6">
    <source>
        <dbReference type="ARBA" id="ARBA00022640"/>
    </source>
</evidence>
<dbReference type="Gene3D" id="3.10.450.60">
    <property type="match status" value="1"/>
</dbReference>
<dbReference type="InterPro" id="IPR036392">
    <property type="entry name" value="PLAT/LH2_dom_sf"/>
</dbReference>
<evidence type="ECO:0000259" key="23">
    <source>
        <dbReference type="PROSITE" id="PS51393"/>
    </source>
</evidence>
<evidence type="ECO:0000313" key="25">
    <source>
        <dbReference type="Proteomes" id="UP001210211"/>
    </source>
</evidence>
<dbReference type="EMBL" id="JAMRDG010000001">
    <property type="protein sequence ID" value="KAJ3707395.1"/>
    <property type="molecule type" value="Genomic_DNA"/>
</dbReference>
<evidence type="ECO:0000256" key="4">
    <source>
        <dbReference type="ARBA" id="ARBA00022516"/>
    </source>
</evidence>
<evidence type="ECO:0000256" key="3">
    <source>
        <dbReference type="ARBA" id="ARBA00009419"/>
    </source>
</evidence>
<evidence type="ECO:0000259" key="22">
    <source>
        <dbReference type="PROSITE" id="PS50095"/>
    </source>
</evidence>
<dbReference type="PROSITE" id="PS00711">
    <property type="entry name" value="LIPOXYGENASE_1"/>
    <property type="match status" value="1"/>
</dbReference>
<sequence length="914" mass="103358">MKDMLMPQFTKPPINHCYSPRLFFLPNSSSAYKLERTQLLYQSYSLRKNRGLAPIRCMAGEMKGTSVQGTSKPTEESTKFKAILTVRASAVERFLDNLSPTQGLDNLQDLLGKSLLLELISSELDPESGSEKKTISAYAQKVSQDGEETEYESNFTVPNNFGEIGGVFVTNAYHNEIFLQDLTLQNDKTGAVAATISCNSWIQPKSVSPDKRVFFTTKSYLPDQTPSGLKGLRKHELELKRGNGKGQRKSTDRIYDFDTYNDLGDPDNDEDKARPVLGGTKAFPYPRRCRTGRPQSKKDPKSETRSNTFYVPRDEDFSEVKQLQFSTTTLTSLLHAALPSAQSAVIDTEFGFPNFNEITALYNEGFQIPKVDGIGFFQTLIPRISDAIQDVSDKVLRFDVPEMLERDRFSWLRDEEFARQTLAGINPYAIQLVKELPMKSKLDPAIYGTAESAITTEIIEKEINGIMTAEEAVKQKKLFVLDYHDLLLPYVHKVRALEGTTLYGSRTLFFLTDEGTLKPIAIELTRPPSPTAPEWRHVFVPSSDSTGSWLWRLAKAHVCAHDSGHHELISHWLRTHCSVEPYIIATHRQLSEMHPIYRLLHPHFRYTMKINAFARQALISAGGIIESSFSPLKYSMELSSVAYDQTWRFDLEALPADLIRRGMAVEDLAAEHGLKLVIDDYPFANDGLLIWSAIKKWVQEYISHYYPDSAKIKNDTELQAWWYEVRTRGHADKKDEPWWPILDTQESLTQTLTIIIWVASAHHAAVNFGQYDYAGFFPNRPTIARINMPTEDMATDQFETFLQKPEGTLLESFPTQIQATVVMAVLDLLSTHSSDEEYLGGQAAGLTWLNDPVMKAAYDRFYTRLKEIEGIIDARNLDPKFRNRSGAGMVPYKLMKPFSDSGVTGMGIPNSISI</sequence>
<evidence type="ECO:0000313" key="24">
    <source>
        <dbReference type="EMBL" id="KAJ3707395.1"/>
    </source>
</evidence>
<evidence type="ECO:0000256" key="17">
    <source>
        <dbReference type="ARBA" id="ARBA00052046"/>
    </source>
</evidence>
<dbReference type="SUPFAM" id="SSF48484">
    <property type="entry name" value="Lipoxigenase"/>
    <property type="match status" value="1"/>
</dbReference>
<evidence type="ECO:0000256" key="9">
    <source>
        <dbReference type="ARBA" id="ARBA00022832"/>
    </source>
</evidence>
<evidence type="ECO:0000256" key="16">
    <source>
        <dbReference type="ARBA" id="ARBA00051140"/>
    </source>
</evidence>
<dbReference type="FunFam" id="1.20.245.10:FF:000002">
    <property type="entry name" value="Lipoxygenase"/>
    <property type="match status" value="1"/>
</dbReference>
<feature type="region of interest" description="Disordered" evidence="21">
    <location>
        <begin position="225"/>
        <end position="310"/>
    </location>
</feature>
<dbReference type="PRINTS" id="PR00087">
    <property type="entry name" value="LIPOXYGENASE"/>
</dbReference>
<dbReference type="PROSITE" id="PS50095">
    <property type="entry name" value="PLAT"/>
    <property type="match status" value="1"/>
</dbReference>
<dbReference type="PANTHER" id="PTHR11771">
    <property type="entry name" value="LIPOXYGENASE"/>
    <property type="match status" value="1"/>
</dbReference>
<dbReference type="InterPro" id="IPR001024">
    <property type="entry name" value="PLAT/LH2_dom"/>
</dbReference>
<gene>
    <name evidence="24" type="ORF">LUZ61_011100</name>
</gene>
<dbReference type="Gene3D" id="4.10.372.10">
    <property type="entry name" value="Lipoxygenase-1, Domain 3"/>
    <property type="match status" value="1"/>
</dbReference>
<dbReference type="Pfam" id="PF01477">
    <property type="entry name" value="PLAT"/>
    <property type="match status" value="1"/>
</dbReference>
<keyword evidence="12 19" id="KW-0560">Oxidoreductase</keyword>
<dbReference type="InterPro" id="IPR001246">
    <property type="entry name" value="LipOase_plant"/>
</dbReference>
<evidence type="ECO:0000256" key="10">
    <source>
        <dbReference type="ARBA" id="ARBA00022946"/>
    </source>
</evidence>
<dbReference type="GO" id="GO:0009507">
    <property type="term" value="C:chloroplast"/>
    <property type="evidence" value="ECO:0007669"/>
    <property type="project" value="UniProtKB-SubCell"/>
</dbReference>
<dbReference type="GO" id="GO:0031408">
    <property type="term" value="P:oxylipin biosynthetic process"/>
    <property type="evidence" value="ECO:0007669"/>
    <property type="project" value="UniProtKB-UniRule"/>
</dbReference>
<dbReference type="SMART" id="SM00308">
    <property type="entry name" value="LH2"/>
    <property type="match status" value="1"/>
</dbReference>
<reference evidence="24 25" key="1">
    <citation type="journal article" date="2022" name="Cell">
        <title>Repeat-based holocentromeres influence genome architecture and karyotype evolution.</title>
        <authorList>
            <person name="Hofstatter P.G."/>
            <person name="Thangavel G."/>
            <person name="Lux T."/>
            <person name="Neumann P."/>
            <person name="Vondrak T."/>
            <person name="Novak P."/>
            <person name="Zhang M."/>
            <person name="Costa L."/>
            <person name="Castellani M."/>
            <person name="Scott A."/>
            <person name="Toegelov H."/>
            <person name="Fuchs J."/>
            <person name="Mata-Sucre Y."/>
            <person name="Dias Y."/>
            <person name="Vanzela A.L.L."/>
            <person name="Huettel B."/>
            <person name="Almeida C.C.S."/>
            <person name="Simkova H."/>
            <person name="Souza G."/>
            <person name="Pedrosa-Harand A."/>
            <person name="Macas J."/>
            <person name="Mayer K.F.X."/>
            <person name="Houben A."/>
            <person name="Marques A."/>
        </authorList>
    </citation>
    <scope>NUCLEOTIDE SEQUENCE [LARGE SCALE GENOMIC DNA]</scope>
    <source>
        <strain evidence="24">RhyTen1mFocal</strain>
    </source>
</reference>
<comment type="caution">
    <text evidence="18">Lacks conserved residue(s) required for the propagation of feature annotation.</text>
</comment>
<evidence type="ECO:0000256" key="11">
    <source>
        <dbReference type="ARBA" id="ARBA00022964"/>
    </source>
</evidence>
<dbReference type="InterPro" id="IPR000907">
    <property type="entry name" value="LipOase"/>
</dbReference>
<dbReference type="EC" id="1.13.11.-" evidence="20"/>
<evidence type="ECO:0000256" key="2">
    <source>
        <dbReference type="ARBA" id="ARBA00004229"/>
    </source>
</evidence>
<keyword evidence="15 20" id="KW-0275">Fatty acid biosynthesis</keyword>
<comment type="catalytic activity">
    <reaction evidence="16">
        <text>(9Z,12Z)-octadecadienoate + O2 = (13S)-hydroperoxy-(9Z,11E)-octadecadienoate</text>
        <dbReference type="Rhea" id="RHEA:22780"/>
        <dbReference type="ChEBI" id="CHEBI:15379"/>
        <dbReference type="ChEBI" id="CHEBI:30245"/>
        <dbReference type="ChEBI" id="CHEBI:57466"/>
        <dbReference type="EC" id="1.13.11.12"/>
    </reaction>
</comment>
<keyword evidence="8 20" id="KW-0925">Oxylipin biosynthesis</keyword>
<dbReference type="InterPro" id="IPR020834">
    <property type="entry name" value="LipOase_CS"/>
</dbReference>
<keyword evidence="4 20" id="KW-0444">Lipid biosynthesis</keyword>
<protein>
    <recommendedName>
        <fullName evidence="20">Lipoxygenase</fullName>
        <ecNumber evidence="20">1.13.11.-</ecNumber>
    </recommendedName>
</protein>
<dbReference type="Gene3D" id="4.10.375.10">
    <property type="entry name" value="Lipoxygenase-1, Domain 2"/>
    <property type="match status" value="1"/>
</dbReference>
<comment type="catalytic activity">
    <reaction evidence="17">
        <text>(9Z,12Z,15Z)-octadecatrienoate + O2 = (13S)-hydroperoxy-(9Z,11E,15Z)-octadecatrienoate</text>
        <dbReference type="Rhea" id="RHEA:34495"/>
        <dbReference type="ChEBI" id="CHEBI:15379"/>
        <dbReference type="ChEBI" id="CHEBI:32387"/>
        <dbReference type="ChEBI" id="CHEBI:58757"/>
        <dbReference type="EC" id="1.13.11.12"/>
    </reaction>
</comment>
<dbReference type="PROSITE" id="PS00081">
    <property type="entry name" value="LIPOXYGENASE_2"/>
    <property type="match status" value="1"/>
</dbReference>
<comment type="cofactor">
    <cofactor evidence="1 19">
        <name>Fe cation</name>
        <dbReference type="ChEBI" id="CHEBI:24875"/>
    </cofactor>
</comment>
<organism evidence="24 25">
    <name type="scientific">Rhynchospora tenuis</name>
    <dbReference type="NCBI Taxonomy" id="198213"/>
    <lineage>
        <taxon>Eukaryota</taxon>
        <taxon>Viridiplantae</taxon>
        <taxon>Streptophyta</taxon>
        <taxon>Embryophyta</taxon>
        <taxon>Tracheophyta</taxon>
        <taxon>Spermatophyta</taxon>
        <taxon>Magnoliopsida</taxon>
        <taxon>Liliopsida</taxon>
        <taxon>Poales</taxon>
        <taxon>Cyperaceae</taxon>
        <taxon>Cyperoideae</taxon>
        <taxon>Rhynchosporeae</taxon>
        <taxon>Rhynchospora</taxon>
    </lineage>
</organism>
<keyword evidence="10" id="KW-0809">Transit peptide</keyword>
<dbReference type="Gene3D" id="2.60.60.20">
    <property type="entry name" value="PLAT/LH2 domain"/>
    <property type="match status" value="1"/>
</dbReference>
<dbReference type="PRINTS" id="PR00468">
    <property type="entry name" value="PLTLPOXGNASE"/>
</dbReference>
<dbReference type="InterPro" id="IPR013819">
    <property type="entry name" value="LipOase_C"/>
</dbReference>
<keyword evidence="25" id="KW-1185">Reference proteome</keyword>